<organism evidence="1 2">
    <name type="scientific">Jeotgalibacillus alimentarius</name>
    <dbReference type="NCBI Taxonomy" id="135826"/>
    <lineage>
        <taxon>Bacteria</taxon>
        <taxon>Bacillati</taxon>
        <taxon>Bacillota</taxon>
        <taxon>Bacilli</taxon>
        <taxon>Bacillales</taxon>
        <taxon>Caryophanaceae</taxon>
        <taxon>Jeotgalibacillus</taxon>
    </lineage>
</organism>
<name>A0A0C2RYT2_9BACL</name>
<evidence type="ECO:0000313" key="1">
    <source>
        <dbReference type="EMBL" id="KIL46959.1"/>
    </source>
</evidence>
<dbReference type="RefSeq" id="WP_041123067.1">
    <property type="nucleotide sequence ID" value="NZ_JXRQ01000024.1"/>
</dbReference>
<dbReference type="STRING" id="135826.KP77_25280"/>
<sequence length="86" mass="9728">MPKTEALKPCPFCGGEVLIQVSDDEGNMRSDDYESDPWSGLSFALNHPNTRNNPVCPIANHDGEILGTLLYESRSELIKYWNMRIE</sequence>
<gene>
    <name evidence="1" type="ORF">KP77_25280</name>
</gene>
<protein>
    <submittedName>
        <fullName evidence="1">Uncharacterized protein</fullName>
    </submittedName>
</protein>
<evidence type="ECO:0000313" key="2">
    <source>
        <dbReference type="Proteomes" id="UP000031950"/>
    </source>
</evidence>
<reference evidence="1 2" key="1">
    <citation type="submission" date="2015-01" db="EMBL/GenBank/DDBJ databases">
        <title>Genome sequence of Jeotgalibacillus alimentarius.</title>
        <authorList>
            <person name="Goh K.M."/>
            <person name="Chan K.-G."/>
            <person name="Yaakop A.S."/>
            <person name="Ee R."/>
            <person name="Gan H.M."/>
            <person name="Chan C.S."/>
        </authorList>
    </citation>
    <scope>NUCLEOTIDE SEQUENCE [LARGE SCALE GENOMIC DNA]</scope>
    <source>
        <strain evidence="1 2">YKJ-13</strain>
    </source>
</reference>
<dbReference type="EMBL" id="JXRQ01000024">
    <property type="protein sequence ID" value="KIL46959.1"/>
    <property type="molecule type" value="Genomic_DNA"/>
</dbReference>
<comment type="caution">
    <text evidence="1">The sequence shown here is derived from an EMBL/GenBank/DDBJ whole genome shotgun (WGS) entry which is preliminary data.</text>
</comment>
<dbReference type="OrthoDB" id="8778022at2"/>
<accession>A0A0C2RYT2</accession>
<dbReference type="Proteomes" id="UP000031950">
    <property type="component" value="Unassembled WGS sequence"/>
</dbReference>
<keyword evidence="2" id="KW-1185">Reference proteome</keyword>
<dbReference type="AlphaFoldDB" id="A0A0C2RYT2"/>
<proteinExistence type="predicted"/>